<evidence type="ECO:0000313" key="3">
    <source>
        <dbReference type="EMBL" id="GAG51359.1"/>
    </source>
</evidence>
<organism evidence="3">
    <name type="scientific">marine sediment metagenome</name>
    <dbReference type="NCBI Taxonomy" id="412755"/>
    <lineage>
        <taxon>unclassified sequences</taxon>
        <taxon>metagenomes</taxon>
        <taxon>ecological metagenomes</taxon>
    </lineage>
</organism>
<dbReference type="PANTHER" id="PTHR42997">
    <property type="entry name" value="HIT FAMILY HYDROLASE"/>
    <property type="match status" value="1"/>
</dbReference>
<dbReference type="Gene3D" id="3.30.428.10">
    <property type="entry name" value="HIT-like"/>
    <property type="match status" value="1"/>
</dbReference>
<keyword evidence="1" id="KW-0547">Nucleotide-binding</keyword>
<dbReference type="SUPFAM" id="SSF54197">
    <property type="entry name" value="HIT-like"/>
    <property type="match status" value="1"/>
</dbReference>
<evidence type="ECO:0000259" key="2">
    <source>
        <dbReference type="PROSITE" id="PS51084"/>
    </source>
</evidence>
<dbReference type="EMBL" id="BARS01050780">
    <property type="protein sequence ID" value="GAG51359.1"/>
    <property type="molecule type" value="Genomic_DNA"/>
</dbReference>
<dbReference type="GO" id="GO:0000166">
    <property type="term" value="F:nucleotide binding"/>
    <property type="evidence" value="ECO:0007669"/>
    <property type="project" value="UniProtKB-KW"/>
</dbReference>
<evidence type="ECO:0000256" key="1">
    <source>
        <dbReference type="ARBA" id="ARBA00022741"/>
    </source>
</evidence>
<feature type="domain" description="HIT" evidence="2">
    <location>
        <begin position="48"/>
        <end position="156"/>
    </location>
</feature>
<name>X0Y616_9ZZZZ</name>
<proteinExistence type="predicted"/>
<dbReference type="CDD" id="cd01275">
    <property type="entry name" value="FHIT"/>
    <property type="match status" value="1"/>
</dbReference>
<dbReference type="AlphaFoldDB" id="X0Y616"/>
<comment type="caution">
    <text evidence="3">The sequence shown here is derived from an EMBL/GenBank/DDBJ whole genome shotgun (WGS) entry which is preliminary data.</text>
</comment>
<dbReference type="InterPro" id="IPR052908">
    <property type="entry name" value="AP-4-A_phosphorylase"/>
</dbReference>
<accession>X0Y616</accession>
<dbReference type="PROSITE" id="PS51084">
    <property type="entry name" value="HIT_2"/>
    <property type="match status" value="1"/>
</dbReference>
<dbReference type="InterPro" id="IPR036265">
    <property type="entry name" value="HIT-like_sf"/>
</dbReference>
<dbReference type="PANTHER" id="PTHR42997:SF1">
    <property type="entry name" value="AP-4-A PHOSPHORYLASE"/>
    <property type="match status" value="1"/>
</dbReference>
<reference evidence="3" key="1">
    <citation type="journal article" date="2014" name="Front. Microbiol.">
        <title>High frequency of phylogenetically diverse reductive dehalogenase-homologous genes in deep subseafloor sedimentary metagenomes.</title>
        <authorList>
            <person name="Kawai M."/>
            <person name="Futagami T."/>
            <person name="Toyoda A."/>
            <person name="Takaki Y."/>
            <person name="Nishi S."/>
            <person name="Hori S."/>
            <person name="Arai W."/>
            <person name="Tsubouchi T."/>
            <person name="Morono Y."/>
            <person name="Uchiyama I."/>
            <person name="Ito T."/>
            <person name="Fujiyama A."/>
            <person name="Inagaki F."/>
            <person name="Takami H."/>
        </authorList>
    </citation>
    <scope>NUCLEOTIDE SEQUENCE</scope>
    <source>
        <strain evidence="3">Expedition CK06-06</strain>
    </source>
</reference>
<dbReference type="InterPro" id="IPR039383">
    <property type="entry name" value="FHIT"/>
</dbReference>
<sequence length="189" mass="21157">DRKPHRSKRGYGVLPVADANKNLWAPWRMEFIRSLDQENKQNGCFLCDYWSHPQCDAENHVVWRGRSAFVVMNRFPYTNGHLLIATAAHKGDYDALADEELMEMQILTRDAVRLLRATVRAQGVNVGTNLGHCAGAGLPDHLHVHIVPRWVGDTNYMAVLGDTRVIPDGLDSLYGELVKNAAALGITDR</sequence>
<feature type="non-terminal residue" evidence="3">
    <location>
        <position position="1"/>
    </location>
</feature>
<protein>
    <recommendedName>
        <fullName evidence="2">HIT domain-containing protein</fullName>
    </recommendedName>
</protein>
<gene>
    <name evidence="3" type="ORF">S01H1_75743</name>
</gene>
<dbReference type="Pfam" id="PF01230">
    <property type="entry name" value="HIT"/>
    <property type="match status" value="1"/>
</dbReference>
<dbReference type="InterPro" id="IPR011146">
    <property type="entry name" value="HIT-like"/>
</dbReference>
<dbReference type="GO" id="GO:0003824">
    <property type="term" value="F:catalytic activity"/>
    <property type="evidence" value="ECO:0007669"/>
    <property type="project" value="InterPro"/>
</dbReference>